<reference evidence="3" key="1">
    <citation type="submission" date="2021-10" db="EMBL/GenBank/DDBJ databases">
        <title>Tropical sea cucumber genome reveals ecological adaptation and Cuvierian tubules defense mechanism.</title>
        <authorList>
            <person name="Chen T."/>
        </authorList>
    </citation>
    <scope>NUCLEOTIDE SEQUENCE</scope>
    <source>
        <strain evidence="3">Nanhai2018</strain>
        <tissue evidence="3">Muscle</tissue>
    </source>
</reference>
<keyword evidence="4" id="KW-1185">Reference proteome</keyword>
<organism evidence="3 4">
    <name type="scientific">Holothuria leucospilota</name>
    <name type="common">Black long sea cucumber</name>
    <name type="synonym">Mertensiothuria leucospilota</name>
    <dbReference type="NCBI Taxonomy" id="206669"/>
    <lineage>
        <taxon>Eukaryota</taxon>
        <taxon>Metazoa</taxon>
        <taxon>Echinodermata</taxon>
        <taxon>Eleutherozoa</taxon>
        <taxon>Echinozoa</taxon>
        <taxon>Holothuroidea</taxon>
        <taxon>Aspidochirotacea</taxon>
        <taxon>Aspidochirotida</taxon>
        <taxon>Holothuriidae</taxon>
        <taxon>Holothuria</taxon>
    </lineage>
</organism>
<dbReference type="AlphaFoldDB" id="A0A9Q1C577"/>
<sequence>MTSWQQIPVKRPHSPQSSETYKDSPTPKTSRYSPTMQPLVTFTISPFREMVVKLHPHLDRSDVVKMAYIMELPDTFEEEMGTLRDPLLYLVQVAERVGRVNGEDVDMLINSLVILKKPQDTVQIVREYKEKYLQPFQDASVWKKTTMQPDPEQKPVEKDYTKYWLKFQDWCGMQNILDAKAASCKTVIDYLNSLTSSNKMATVMNYYKGILQHHQNFKSTDRLKLETCIKELKEKEKKTKN</sequence>
<evidence type="ECO:0000256" key="2">
    <source>
        <dbReference type="SAM" id="MobiDB-lite"/>
    </source>
</evidence>
<evidence type="ECO:0000313" key="4">
    <source>
        <dbReference type="Proteomes" id="UP001152320"/>
    </source>
</evidence>
<proteinExistence type="predicted"/>
<dbReference type="EMBL" id="JAIZAY010000007">
    <property type="protein sequence ID" value="KAJ8038602.1"/>
    <property type="molecule type" value="Genomic_DNA"/>
</dbReference>
<accession>A0A9Q1C577</accession>
<comment type="caution">
    <text evidence="3">The sequence shown here is derived from an EMBL/GenBank/DDBJ whole genome shotgun (WGS) entry which is preliminary data.</text>
</comment>
<gene>
    <name evidence="3" type="ORF">HOLleu_16065</name>
</gene>
<dbReference type="InterPro" id="IPR010998">
    <property type="entry name" value="Integrase_recombinase_N"/>
</dbReference>
<name>A0A9Q1C577_HOLLE</name>
<dbReference type="Gene3D" id="1.10.150.130">
    <property type="match status" value="1"/>
</dbReference>
<dbReference type="GO" id="GO:0003677">
    <property type="term" value="F:DNA binding"/>
    <property type="evidence" value="ECO:0007669"/>
    <property type="project" value="UniProtKB-KW"/>
</dbReference>
<evidence type="ECO:0000256" key="1">
    <source>
        <dbReference type="ARBA" id="ARBA00023125"/>
    </source>
</evidence>
<feature type="region of interest" description="Disordered" evidence="2">
    <location>
        <begin position="1"/>
        <end position="34"/>
    </location>
</feature>
<dbReference type="Proteomes" id="UP001152320">
    <property type="component" value="Chromosome 7"/>
</dbReference>
<keyword evidence="1" id="KW-0238">DNA-binding</keyword>
<protein>
    <submittedName>
        <fullName evidence="3">Uncharacterized protein</fullName>
    </submittedName>
</protein>
<evidence type="ECO:0000313" key="3">
    <source>
        <dbReference type="EMBL" id="KAJ8038602.1"/>
    </source>
</evidence>